<organism evidence="11 12">
    <name type="scientific">Fusarium tricinctum</name>
    <dbReference type="NCBI Taxonomy" id="61284"/>
    <lineage>
        <taxon>Eukaryota</taxon>
        <taxon>Fungi</taxon>
        <taxon>Dikarya</taxon>
        <taxon>Ascomycota</taxon>
        <taxon>Pezizomycotina</taxon>
        <taxon>Sordariomycetes</taxon>
        <taxon>Hypocreomycetidae</taxon>
        <taxon>Hypocreales</taxon>
        <taxon>Nectriaceae</taxon>
        <taxon>Fusarium</taxon>
        <taxon>Fusarium tricinctum species complex</taxon>
    </lineage>
</organism>
<evidence type="ECO:0000256" key="1">
    <source>
        <dbReference type="ARBA" id="ARBA00001314"/>
    </source>
</evidence>
<feature type="repeat" description="ANK" evidence="8">
    <location>
        <begin position="633"/>
        <end position="665"/>
    </location>
</feature>
<evidence type="ECO:0000259" key="10">
    <source>
        <dbReference type="PROSITE" id="PS51126"/>
    </source>
</evidence>
<feature type="region of interest" description="Disordered" evidence="9">
    <location>
        <begin position="452"/>
        <end position="498"/>
    </location>
</feature>
<comment type="function">
    <text evidence="6">Utilization of purines as secondary nitrogen sources, when primary sources are limiting.</text>
</comment>
<dbReference type="EMBL" id="JAGPXF010000004">
    <property type="protein sequence ID" value="KAH7246345.1"/>
    <property type="molecule type" value="Genomic_DNA"/>
</dbReference>
<feature type="domain" description="Dilute" evidence="10">
    <location>
        <begin position="855"/>
        <end position="1150"/>
    </location>
</feature>
<proteinExistence type="inferred from homology"/>
<dbReference type="NCBIfam" id="TIGR02961">
    <property type="entry name" value="allantoicase"/>
    <property type="match status" value="1"/>
</dbReference>
<dbReference type="SMART" id="SM01132">
    <property type="entry name" value="DIL"/>
    <property type="match status" value="1"/>
</dbReference>
<dbReference type="PANTHER" id="PTHR16027">
    <property type="entry name" value="DILUTE DOMAIN-CONTAINING PROTEIN YPR089W"/>
    <property type="match status" value="1"/>
</dbReference>
<evidence type="ECO:0000313" key="12">
    <source>
        <dbReference type="Proteomes" id="UP000813427"/>
    </source>
</evidence>
<dbReference type="HAMAP" id="MF_00813">
    <property type="entry name" value="Allantoicase"/>
    <property type="match status" value="1"/>
</dbReference>
<dbReference type="CDD" id="cd15473">
    <property type="entry name" value="Myo5p-like_CBD_DIL_ANK"/>
    <property type="match status" value="1"/>
</dbReference>
<dbReference type="Gene3D" id="1.25.40.20">
    <property type="entry name" value="Ankyrin repeat-containing domain"/>
    <property type="match status" value="1"/>
</dbReference>
<evidence type="ECO:0000256" key="5">
    <source>
        <dbReference type="ARBA" id="ARBA00022801"/>
    </source>
</evidence>
<evidence type="ECO:0000256" key="9">
    <source>
        <dbReference type="SAM" id="MobiDB-lite"/>
    </source>
</evidence>
<dbReference type="Pfam" id="PF00023">
    <property type="entry name" value="Ank"/>
    <property type="match status" value="1"/>
</dbReference>
<reference evidence="11" key="1">
    <citation type="journal article" date="2021" name="Nat. Commun.">
        <title>Genetic determinants of endophytism in the Arabidopsis root mycobiome.</title>
        <authorList>
            <person name="Mesny F."/>
            <person name="Miyauchi S."/>
            <person name="Thiergart T."/>
            <person name="Pickel B."/>
            <person name="Atanasova L."/>
            <person name="Karlsson M."/>
            <person name="Huettel B."/>
            <person name="Barry K.W."/>
            <person name="Haridas S."/>
            <person name="Chen C."/>
            <person name="Bauer D."/>
            <person name="Andreopoulos W."/>
            <person name="Pangilinan J."/>
            <person name="LaButti K."/>
            <person name="Riley R."/>
            <person name="Lipzen A."/>
            <person name="Clum A."/>
            <person name="Drula E."/>
            <person name="Henrissat B."/>
            <person name="Kohler A."/>
            <person name="Grigoriev I.V."/>
            <person name="Martin F.M."/>
            <person name="Hacquard S."/>
        </authorList>
    </citation>
    <scope>NUCLEOTIDE SEQUENCE</scope>
    <source>
        <strain evidence="11">MPI-SDFR-AT-0068</strain>
    </source>
</reference>
<name>A0A8K0RXV5_9HYPO</name>
<dbReference type="FunFam" id="2.60.120.260:FF:000059">
    <property type="entry name" value="Probable allantoicase"/>
    <property type="match status" value="1"/>
</dbReference>
<evidence type="ECO:0000256" key="7">
    <source>
        <dbReference type="ARBA" id="ARBA00060607"/>
    </source>
</evidence>
<accession>A0A8K0RXV5</accession>
<keyword evidence="12" id="KW-1185">Reference proteome</keyword>
<dbReference type="InterPro" id="IPR002710">
    <property type="entry name" value="Dilute_dom"/>
</dbReference>
<comment type="caution">
    <text evidence="11">The sequence shown here is derived from an EMBL/GenBank/DDBJ whole genome shotgun (WGS) entry which is preliminary data.</text>
</comment>
<dbReference type="SMART" id="SM00248">
    <property type="entry name" value="ANK"/>
    <property type="match status" value="3"/>
</dbReference>
<dbReference type="InterPro" id="IPR015908">
    <property type="entry name" value="Allantoicase_dom"/>
</dbReference>
<dbReference type="OrthoDB" id="426293at2759"/>
<evidence type="ECO:0000256" key="4">
    <source>
        <dbReference type="ARBA" id="ARBA00022631"/>
    </source>
</evidence>
<dbReference type="GO" id="GO:0051020">
    <property type="term" value="F:GTPase binding"/>
    <property type="evidence" value="ECO:0007669"/>
    <property type="project" value="TreeGrafter"/>
</dbReference>
<dbReference type="SUPFAM" id="SSF49785">
    <property type="entry name" value="Galactose-binding domain-like"/>
    <property type="match status" value="2"/>
</dbReference>
<dbReference type="PANTHER" id="PTHR16027:SF6">
    <property type="entry name" value="DILUTE DOMAIN-CONTAINING PROTEIN"/>
    <property type="match status" value="1"/>
</dbReference>
<dbReference type="PROSITE" id="PS50297">
    <property type="entry name" value="ANK_REP_REGION"/>
    <property type="match status" value="1"/>
</dbReference>
<comment type="similarity">
    <text evidence="2">Belongs to the allantoicase family.</text>
</comment>
<dbReference type="InterPro" id="IPR052072">
    <property type="entry name" value="Vascular_dev_regulator"/>
</dbReference>
<comment type="catalytic activity">
    <reaction evidence="1">
        <text>allantoate + H2O = (S)-ureidoglycolate + urea</text>
        <dbReference type="Rhea" id="RHEA:11016"/>
        <dbReference type="ChEBI" id="CHEBI:15377"/>
        <dbReference type="ChEBI" id="CHEBI:16199"/>
        <dbReference type="ChEBI" id="CHEBI:17536"/>
        <dbReference type="ChEBI" id="CHEBI:57296"/>
        <dbReference type="EC" id="3.5.3.4"/>
    </reaction>
</comment>
<dbReference type="GO" id="GO:0004037">
    <property type="term" value="F:allantoicase activity"/>
    <property type="evidence" value="ECO:0007669"/>
    <property type="project" value="UniProtKB-EC"/>
</dbReference>
<dbReference type="GO" id="GO:0006144">
    <property type="term" value="P:purine nucleobase metabolic process"/>
    <property type="evidence" value="ECO:0007669"/>
    <property type="project" value="UniProtKB-KW"/>
</dbReference>
<keyword evidence="5" id="KW-0378">Hydrolase</keyword>
<dbReference type="InterPro" id="IPR005164">
    <property type="entry name" value="Allantoicase"/>
</dbReference>
<dbReference type="Pfam" id="PF12796">
    <property type="entry name" value="Ank_2"/>
    <property type="match status" value="1"/>
</dbReference>
<evidence type="ECO:0000313" key="11">
    <source>
        <dbReference type="EMBL" id="KAH7246345.1"/>
    </source>
</evidence>
<evidence type="ECO:0000256" key="3">
    <source>
        <dbReference type="ARBA" id="ARBA00012170"/>
    </source>
</evidence>
<dbReference type="Proteomes" id="UP000813427">
    <property type="component" value="Unassembled WGS sequence"/>
</dbReference>
<dbReference type="GO" id="GO:0000256">
    <property type="term" value="P:allantoin catabolic process"/>
    <property type="evidence" value="ECO:0007669"/>
    <property type="project" value="InterPro"/>
</dbReference>
<dbReference type="InterPro" id="IPR037986">
    <property type="entry name" value="Myo5p-like_CBD_DIL"/>
</dbReference>
<keyword evidence="4" id="KW-0659">Purine metabolism</keyword>
<dbReference type="SUPFAM" id="SSF48403">
    <property type="entry name" value="Ankyrin repeat"/>
    <property type="match status" value="1"/>
</dbReference>
<dbReference type="InterPro" id="IPR036770">
    <property type="entry name" value="Ankyrin_rpt-contain_sf"/>
</dbReference>
<comment type="pathway">
    <text evidence="7">Nitrogen metabolism; (S)-allantoin degradation; (S)-ureidoglycolate from allantoate (aminidohydrolase route): step 1/1.</text>
</comment>
<feature type="region of interest" description="Disordered" evidence="9">
    <location>
        <begin position="1154"/>
        <end position="1207"/>
    </location>
</feature>
<evidence type="ECO:0000256" key="6">
    <source>
        <dbReference type="ARBA" id="ARBA00056910"/>
    </source>
</evidence>
<gene>
    <name evidence="11" type="ORF">BKA59DRAFT_455392</name>
</gene>
<evidence type="ECO:0000256" key="8">
    <source>
        <dbReference type="PROSITE-ProRule" id="PRU00023"/>
    </source>
</evidence>
<evidence type="ECO:0000256" key="2">
    <source>
        <dbReference type="ARBA" id="ARBA00009242"/>
    </source>
</evidence>
<dbReference type="Gene3D" id="2.60.120.260">
    <property type="entry name" value="Galactose-binding domain-like"/>
    <property type="match status" value="2"/>
</dbReference>
<feature type="compositionally biased region" description="Polar residues" evidence="9">
    <location>
        <begin position="1163"/>
        <end position="1175"/>
    </location>
</feature>
<feature type="region of interest" description="Disordered" evidence="9">
    <location>
        <begin position="963"/>
        <end position="983"/>
    </location>
</feature>
<dbReference type="EC" id="3.5.3.4" evidence="3"/>
<dbReference type="Pfam" id="PF01843">
    <property type="entry name" value="DIL"/>
    <property type="match status" value="1"/>
</dbReference>
<dbReference type="InterPro" id="IPR002110">
    <property type="entry name" value="Ankyrin_rpt"/>
</dbReference>
<protein>
    <recommendedName>
        <fullName evidence="3">allantoicase</fullName>
        <ecNumber evidence="3">3.5.3.4</ecNumber>
    </recommendedName>
</protein>
<keyword evidence="8" id="KW-0040">ANK repeat</keyword>
<dbReference type="InterPro" id="IPR008979">
    <property type="entry name" value="Galactose-bd-like_sf"/>
</dbReference>
<dbReference type="PROSITE" id="PS50088">
    <property type="entry name" value="ANK_REPEAT"/>
    <property type="match status" value="1"/>
</dbReference>
<dbReference type="Pfam" id="PF03561">
    <property type="entry name" value="Allantoicase"/>
    <property type="match status" value="2"/>
</dbReference>
<sequence length="1282" mass="144108">MASVADEIEYNLDNVEVSTLRPEDIDKTFRSKCIDLISSGLGGKVLGYSDQWFCEASNLLNPRAPIAQPGKMVFTGAWYDGWETRRHNQEPFDYAIIKLGVASGTVEGIEVDTAFFNGNHAPAISVEGVFSQDDDKVVSWGGGRGEWETILGVQECGPSQRFGWKLKTPGQKAYTHVRLNMYPDGGIARFRLFGHAVPVFPDDKDAIFDLAAAQNGGIAVSCSDQHFGTKDNLIIPGRGKDMGDGWETKRSRGKDHTDFAIIKLGAPGYIEKWVVDTAHFRGNYPQKVSIEGCEWTGHGDPVADAPAWRVFVPPSKTGPDQEHEFESDEKEKKGLVTHVKLVMIPDGGVKRLRAFGILLAYWARILNHLHCEILITQVGTPLISNDSRLISRKAKHKSNGIAWAGQRRDVTFISYLLQRFWPNNSELSLSTPKTCARIQYLAIEPSLATFHEPRDTSVSTSAPRSIMDLGDSLSQDGFGQPEDKPRPLPADLPTSLDDRRHVPNEHLITETEMYDGWQGQSQFLTTPAIAKPLNFGNLSLNDHDYEDEIMKGPSDSDARLMEMLAAQAAHQAAPAFENEDEVVNSETLSEAEKKEKLQKALNMAASNGDVDRIRKLLNGKAKGYLELDAEDEDGTPPLIYASCFGHEPVVQALIDAGADVNKQDRNQWTALMWAMTNRHKGIAKLLLDNNASSDQKTSSGRTAFDFVPPDSEMSFYLHDNGYNIGSAGTDDFYRPGFSQDRFEEEMAENEMRRRLMMESARDLEVDLGNVGMDDQPEPVDEFEEDQQEFDWNRCLHDQMFVFQEHELERILDIVITNMTPQRSPTQKPVPANMIFLSARYAHYHSSPELLERLLVSAMDCINDVVEKCQWDMTILAFWISNATLLLHYLKKDPGLFQATGEFQAQLAELINEIFILIVRDAERRLDKVLDAAMLEHETIPGFEDIAFQNEWKLFKRKTQVKEEPLEKRFRPPSPKQRAKPAPRNVTSLLSSTLFVLDLYDIHSVITAQIISQLIYWIGAELFNRIMSNRKYLARTKAMQIRMNISILEDWARTNNRQSEHFEGGEMRASGDTTMDAARRHLAPVIQLLQWLQCFSSLNGDDMEALIITLQQLKRLSPQQLIHSANHYRPEVGEKGLPKSAMKYLINLQKEAALKRERRRSGIPSPQKSGQDSTPVTPIRGRSNGGHLETPGSVATPVQDDWSDDEDAPEHLLLDPALMLPFVLPSVTDMLVTYGAGLGGVNRERERKYIPTVPPEFLEKLEVSGGTRKGPMFGEADWENEEV</sequence>
<dbReference type="FunFam" id="2.60.120.260:FF:000078">
    <property type="entry name" value="DAL2p Allantoicase"/>
    <property type="match status" value="1"/>
</dbReference>
<dbReference type="PROSITE" id="PS51126">
    <property type="entry name" value="DILUTE"/>
    <property type="match status" value="1"/>
</dbReference>